<keyword evidence="6" id="KW-1185">Reference proteome</keyword>
<dbReference type="EMBL" id="KN817539">
    <property type="protein sequence ID" value="KJA24028.1"/>
    <property type="molecule type" value="Genomic_DNA"/>
</dbReference>
<organism evidence="5 6">
    <name type="scientific">Hypholoma sublateritium (strain FD-334 SS-4)</name>
    <dbReference type="NCBI Taxonomy" id="945553"/>
    <lineage>
        <taxon>Eukaryota</taxon>
        <taxon>Fungi</taxon>
        <taxon>Dikarya</taxon>
        <taxon>Basidiomycota</taxon>
        <taxon>Agaricomycotina</taxon>
        <taxon>Agaricomycetes</taxon>
        <taxon>Agaricomycetidae</taxon>
        <taxon>Agaricales</taxon>
        <taxon>Agaricineae</taxon>
        <taxon>Strophariaceae</taxon>
        <taxon>Hypholoma</taxon>
    </lineage>
</organism>
<dbReference type="SMART" id="SM00368">
    <property type="entry name" value="LRR_RI"/>
    <property type="match status" value="6"/>
</dbReference>
<evidence type="ECO:0000256" key="3">
    <source>
        <dbReference type="ARBA" id="ARBA00022737"/>
    </source>
</evidence>
<dbReference type="GO" id="GO:0005634">
    <property type="term" value="C:nucleus"/>
    <property type="evidence" value="ECO:0007669"/>
    <property type="project" value="TreeGrafter"/>
</dbReference>
<evidence type="ECO:0000256" key="2">
    <source>
        <dbReference type="ARBA" id="ARBA00022614"/>
    </source>
</evidence>
<dbReference type="GO" id="GO:0005096">
    <property type="term" value="F:GTPase activator activity"/>
    <property type="evidence" value="ECO:0007669"/>
    <property type="project" value="UniProtKB-KW"/>
</dbReference>
<dbReference type="InterPro" id="IPR001611">
    <property type="entry name" value="Leu-rich_rpt"/>
</dbReference>
<dbReference type="InterPro" id="IPR032675">
    <property type="entry name" value="LRR_dom_sf"/>
</dbReference>
<dbReference type="CDD" id="cd00116">
    <property type="entry name" value="LRR_RI"/>
    <property type="match status" value="1"/>
</dbReference>
<evidence type="ECO:0000256" key="1">
    <source>
        <dbReference type="ARBA" id="ARBA00022468"/>
    </source>
</evidence>
<dbReference type="Gene3D" id="3.80.10.10">
    <property type="entry name" value="Ribonuclease Inhibitor"/>
    <property type="match status" value="1"/>
</dbReference>
<evidence type="ECO:0000313" key="5">
    <source>
        <dbReference type="EMBL" id="KJA24028.1"/>
    </source>
</evidence>
<dbReference type="InterPro" id="IPR027038">
    <property type="entry name" value="RanGap"/>
</dbReference>
<name>A0A0D2MK07_HYPSF</name>
<proteinExistence type="predicted"/>
<protein>
    <recommendedName>
        <fullName evidence="7">RNI-like protein</fullName>
    </recommendedName>
</protein>
<dbReference type="SUPFAM" id="SSF52047">
    <property type="entry name" value="RNI-like"/>
    <property type="match status" value="1"/>
</dbReference>
<dbReference type="Proteomes" id="UP000054270">
    <property type="component" value="Unassembled WGS sequence"/>
</dbReference>
<accession>A0A0D2MK07</accession>
<gene>
    <name evidence="5" type="ORF">HYPSUDRAFT_136704</name>
</gene>
<evidence type="ECO:0000313" key="6">
    <source>
        <dbReference type="Proteomes" id="UP000054270"/>
    </source>
</evidence>
<dbReference type="GO" id="GO:0031267">
    <property type="term" value="F:small GTPase binding"/>
    <property type="evidence" value="ECO:0007669"/>
    <property type="project" value="TreeGrafter"/>
</dbReference>
<dbReference type="Pfam" id="PF13516">
    <property type="entry name" value="LRR_6"/>
    <property type="match status" value="1"/>
</dbReference>
<feature type="region of interest" description="Disordered" evidence="4">
    <location>
        <begin position="341"/>
        <end position="412"/>
    </location>
</feature>
<dbReference type="STRING" id="945553.A0A0D2MK07"/>
<keyword evidence="2" id="KW-0433">Leucine-rich repeat</keyword>
<dbReference type="AlphaFoldDB" id="A0A0D2MK07"/>
<evidence type="ECO:0000256" key="4">
    <source>
        <dbReference type="SAM" id="MobiDB-lite"/>
    </source>
</evidence>
<dbReference type="OrthoDB" id="184583at2759"/>
<dbReference type="PANTHER" id="PTHR24113:SF12">
    <property type="entry name" value="RAN GTPASE-ACTIVATING PROTEIN 1"/>
    <property type="match status" value="1"/>
</dbReference>
<dbReference type="GO" id="GO:0048471">
    <property type="term" value="C:perinuclear region of cytoplasm"/>
    <property type="evidence" value="ECO:0007669"/>
    <property type="project" value="TreeGrafter"/>
</dbReference>
<sequence length="412" mass="44242">MASFSSKTILTLHGKGLKLDTRADLEPYLKDIDPTIIEEIHFGGNTIGVDASEALAEFISKTTVLKVADFADIFTGRLISEIPLALSSICDALKDKTSLVEINLSDNAFGGRSVEPMVPFLTHNRSFQILRLNNNGLGPAGGTVIANALLESAKLSKAAGTPSNLKVVICGRNRLENGSAPTWAEAFAAHGTLEEVRMVQNGIRMEGITALAKGLAQNRGIQHIDLQDNTFAVDGELTGVEAWTDALVSWPELHTLNLSDCVLSADGEVPTLVEALAGGSNPKLHTLQLQNNNLEAATFAVLAEAISKGLKSLMHLELQWNDVEEDDENLENISLSLKQRGGKLFASDEEEEGSEAEEKAEEEEKTEEIEAVAEEEEAARKADTTAPGPAEQTKPKDSADELADMLSKVGFQ</sequence>
<evidence type="ECO:0008006" key="7">
    <source>
        <dbReference type="Google" id="ProtNLM"/>
    </source>
</evidence>
<dbReference type="OMA" id="NGSMEAW"/>
<dbReference type="GO" id="GO:0006913">
    <property type="term" value="P:nucleocytoplasmic transport"/>
    <property type="evidence" value="ECO:0007669"/>
    <property type="project" value="TreeGrafter"/>
</dbReference>
<keyword evidence="1" id="KW-0343">GTPase activation</keyword>
<keyword evidence="3" id="KW-0677">Repeat</keyword>
<feature type="compositionally biased region" description="Acidic residues" evidence="4">
    <location>
        <begin position="347"/>
        <end position="377"/>
    </location>
</feature>
<reference evidence="6" key="1">
    <citation type="submission" date="2014-04" db="EMBL/GenBank/DDBJ databases">
        <title>Evolutionary Origins and Diversification of the Mycorrhizal Mutualists.</title>
        <authorList>
            <consortium name="DOE Joint Genome Institute"/>
            <consortium name="Mycorrhizal Genomics Consortium"/>
            <person name="Kohler A."/>
            <person name="Kuo A."/>
            <person name="Nagy L.G."/>
            <person name="Floudas D."/>
            <person name="Copeland A."/>
            <person name="Barry K.W."/>
            <person name="Cichocki N."/>
            <person name="Veneault-Fourrey C."/>
            <person name="LaButti K."/>
            <person name="Lindquist E.A."/>
            <person name="Lipzen A."/>
            <person name="Lundell T."/>
            <person name="Morin E."/>
            <person name="Murat C."/>
            <person name="Riley R."/>
            <person name="Ohm R."/>
            <person name="Sun H."/>
            <person name="Tunlid A."/>
            <person name="Henrissat B."/>
            <person name="Grigoriev I.V."/>
            <person name="Hibbett D.S."/>
            <person name="Martin F."/>
        </authorList>
    </citation>
    <scope>NUCLEOTIDE SEQUENCE [LARGE SCALE GENOMIC DNA]</scope>
    <source>
        <strain evidence="6">FD-334 SS-4</strain>
    </source>
</reference>
<dbReference type="GO" id="GO:0005829">
    <property type="term" value="C:cytosol"/>
    <property type="evidence" value="ECO:0007669"/>
    <property type="project" value="TreeGrafter"/>
</dbReference>
<dbReference type="PANTHER" id="PTHR24113">
    <property type="entry name" value="RAN GTPASE-ACTIVATING PROTEIN 1"/>
    <property type="match status" value="1"/>
</dbReference>